<evidence type="ECO:0000256" key="6">
    <source>
        <dbReference type="SAM" id="Phobius"/>
    </source>
</evidence>
<feature type="transmembrane region" description="Helical" evidence="6">
    <location>
        <begin position="69"/>
        <end position="88"/>
    </location>
</feature>
<feature type="transmembrane region" description="Helical" evidence="6">
    <location>
        <begin position="40"/>
        <end position="57"/>
    </location>
</feature>
<evidence type="ECO:0000256" key="1">
    <source>
        <dbReference type="ARBA" id="ARBA00004141"/>
    </source>
</evidence>
<accession>A0ABD5NV97</accession>
<evidence type="ECO:0000256" key="4">
    <source>
        <dbReference type="ARBA" id="ARBA00022989"/>
    </source>
</evidence>
<keyword evidence="3 6" id="KW-0812">Transmembrane</keyword>
<feature type="transmembrane region" description="Helical" evidence="6">
    <location>
        <begin position="166"/>
        <end position="186"/>
    </location>
</feature>
<sequence>MATWVDVLVTAFVLQLLALPGEKGQLVIAGLATKYNPYAVVAGAATAFGGWTLLEIYLGQALQGALPELYLDVITAGLFVAFAIWILYSRIDDLTADASTSEPATNGDSDSVANGGQRTLEHASDAISSSTTGYLSSFSAMAFAEFGDKTQLVTISLAVQYGAHPAIWVGEMLAIVPVSLATALVFDRVAHYFNLVWVHRAAAAMFLLFAADIVAEYAFGVSVLPL</sequence>
<comment type="similarity">
    <text evidence="2">Belongs to the GDT1 family.</text>
</comment>
<comment type="subcellular location">
    <subcellularLocation>
        <location evidence="1">Membrane</location>
        <topology evidence="1">Multi-pass membrane protein</topology>
    </subcellularLocation>
</comment>
<dbReference type="PANTHER" id="PTHR12608:SF1">
    <property type="entry name" value="TRANSMEMBRANE PROTEIN 165"/>
    <property type="match status" value="1"/>
</dbReference>
<dbReference type="Proteomes" id="UP001595821">
    <property type="component" value="Unassembled WGS sequence"/>
</dbReference>
<name>A0ABD5NV97_9EURY</name>
<keyword evidence="5 6" id="KW-0472">Membrane</keyword>
<gene>
    <name evidence="7" type="ORF">ACFOZ7_02475</name>
</gene>
<dbReference type="GO" id="GO:0016020">
    <property type="term" value="C:membrane"/>
    <property type="evidence" value="ECO:0007669"/>
    <property type="project" value="UniProtKB-SubCell"/>
</dbReference>
<dbReference type="AlphaFoldDB" id="A0ABD5NV97"/>
<dbReference type="RefSeq" id="WP_246968497.1">
    <property type="nucleotide sequence ID" value="NZ_CP095397.1"/>
</dbReference>
<dbReference type="InterPro" id="IPR001727">
    <property type="entry name" value="GDT1-like"/>
</dbReference>
<comment type="caution">
    <text evidence="7">The sequence shown here is derived from an EMBL/GenBank/DDBJ whole genome shotgun (WGS) entry which is preliminary data.</text>
</comment>
<evidence type="ECO:0000256" key="2">
    <source>
        <dbReference type="ARBA" id="ARBA00009190"/>
    </source>
</evidence>
<reference evidence="7 8" key="1">
    <citation type="journal article" date="2014" name="Int. J. Syst. Evol. Microbiol.">
        <title>Complete genome sequence of Corynebacterium casei LMG S-19264T (=DSM 44701T), isolated from a smear-ripened cheese.</title>
        <authorList>
            <consortium name="US DOE Joint Genome Institute (JGI-PGF)"/>
            <person name="Walter F."/>
            <person name="Albersmeier A."/>
            <person name="Kalinowski J."/>
            <person name="Ruckert C."/>
        </authorList>
    </citation>
    <scope>NUCLEOTIDE SEQUENCE [LARGE SCALE GENOMIC DNA]</scope>
    <source>
        <strain evidence="7 8">IBRC-M 10912</strain>
    </source>
</reference>
<evidence type="ECO:0000313" key="8">
    <source>
        <dbReference type="Proteomes" id="UP001595821"/>
    </source>
</evidence>
<dbReference type="GeneID" id="71855164"/>
<dbReference type="PANTHER" id="PTHR12608">
    <property type="entry name" value="TRANSMEMBRANE PROTEIN HTP-1 RELATED"/>
    <property type="match status" value="1"/>
</dbReference>
<feature type="transmembrane region" description="Helical" evidence="6">
    <location>
        <begin position="198"/>
        <end position="219"/>
    </location>
</feature>
<protein>
    <submittedName>
        <fullName evidence="7">TMEM165/GDT1 family protein</fullName>
    </submittedName>
</protein>
<organism evidence="7 8">
    <name type="scientific">Natribaculum luteum</name>
    <dbReference type="NCBI Taxonomy" id="1586232"/>
    <lineage>
        <taxon>Archaea</taxon>
        <taxon>Methanobacteriati</taxon>
        <taxon>Methanobacteriota</taxon>
        <taxon>Stenosarchaea group</taxon>
        <taxon>Halobacteria</taxon>
        <taxon>Halobacteriales</taxon>
        <taxon>Natrialbaceae</taxon>
        <taxon>Natribaculum</taxon>
    </lineage>
</organism>
<keyword evidence="4 6" id="KW-1133">Transmembrane helix</keyword>
<evidence type="ECO:0000256" key="3">
    <source>
        <dbReference type="ARBA" id="ARBA00022692"/>
    </source>
</evidence>
<dbReference type="EMBL" id="JBHSDJ010000003">
    <property type="protein sequence ID" value="MFC4245878.1"/>
    <property type="molecule type" value="Genomic_DNA"/>
</dbReference>
<proteinExistence type="inferred from homology"/>
<evidence type="ECO:0000256" key="5">
    <source>
        <dbReference type="ARBA" id="ARBA00023136"/>
    </source>
</evidence>
<dbReference type="Pfam" id="PF01169">
    <property type="entry name" value="GDT1"/>
    <property type="match status" value="2"/>
</dbReference>
<evidence type="ECO:0000313" key="7">
    <source>
        <dbReference type="EMBL" id="MFC4245878.1"/>
    </source>
</evidence>